<evidence type="ECO:0000313" key="7">
    <source>
        <dbReference type="EMBL" id="HIZ22937.1"/>
    </source>
</evidence>
<evidence type="ECO:0000256" key="2">
    <source>
        <dbReference type="ARBA" id="ARBA00022741"/>
    </source>
</evidence>
<dbReference type="PRINTS" id="PR01652">
    <property type="entry name" value="SHAPEPROTEIN"/>
</dbReference>
<dbReference type="NCBIfam" id="TIGR00904">
    <property type="entry name" value="mreB"/>
    <property type="match status" value="1"/>
</dbReference>
<organism evidence="7 8">
    <name type="scientific">Candidatus Blautia faecigallinarum</name>
    <dbReference type="NCBI Taxonomy" id="2838488"/>
    <lineage>
        <taxon>Bacteria</taxon>
        <taxon>Bacillati</taxon>
        <taxon>Bacillota</taxon>
        <taxon>Clostridia</taxon>
        <taxon>Lachnospirales</taxon>
        <taxon>Lachnospiraceae</taxon>
        <taxon>Blautia</taxon>
    </lineage>
</organism>
<dbReference type="InterPro" id="IPR056546">
    <property type="entry name" value="MreB_MamK-like"/>
</dbReference>
<dbReference type="PANTHER" id="PTHR42749:SF4">
    <property type="entry name" value="CELL SHAPE-DETERMINING PROTEIN MBL"/>
    <property type="match status" value="1"/>
</dbReference>
<reference evidence="7" key="2">
    <citation type="submission" date="2021-04" db="EMBL/GenBank/DDBJ databases">
        <authorList>
            <person name="Gilroy R."/>
        </authorList>
    </citation>
    <scope>NUCLEOTIDE SEQUENCE</scope>
    <source>
        <strain evidence="7">14324</strain>
    </source>
</reference>
<dbReference type="InterPro" id="IPR043129">
    <property type="entry name" value="ATPase_NBD"/>
</dbReference>
<protein>
    <recommendedName>
        <fullName evidence="6">Cell shape-determining protein MreB</fullName>
    </recommendedName>
</protein>
<evidence type="ECO:0000256" key="5">
    <source>
        <dbReference type="ARBA" id="ARBA00023458"/>
    </source>
</evidence>
<evidence type="ECO:0000256" key="3">
    <source>
        <dbReference type="ARBA" id="ARBA00022840"/>
    </source>
</evidence>
<dbReference type="EMBL" id="DXBU01000126">
    <property type="protein sequence ID" value="HIZ22937.1"/>
    <property type="molecule type" value="Genomic_DNA"/>
</dbReference>
<evidence type="ECO:0000256" key="6">
    <source>
        <dbReference type="HAMAP-Rule" id="MF_02207"/>
    </source>
</evidence>
<comment type="function">
    <text evidence="6">Forms membrane-associated dynamic filaments that are essential for cell shape determination. Acts by regulating cell wall synthesis and cell elongation, and thus cell shape. A feedback loop between cell geometry and MreB localization may maintain elongated cell shape by targeting cell wall growth to regions of negative cell wall curvature.</text>
</comment>
<feature type="binding site" evidence="6">
    <location>
        <begin position="156"/>
        <end position="158"/>
    </location>
    <ligand>
        <name>ATP</name>
        <dbReference type="ChEBI" id="CHEBI:30616"/>
    </ligand>
</feature>
<proteinExistence type="inferred from homology"/>
<comment type="similarity">
    <text evidence="5 6">Belongs to the FtsA/MreB family.</text>
</comment>
<dbReference type="Pfam" id="PF06723">
    <property type="entry name" value="MreB_Mbl"/>
    <property type="match status" value="1"/>
</dbReference>
<dbReference type="HAMAP" id="MF_02207">
    <property type="entry name" value="MreB"/>
    <property type="match status" value="1"/>
</dbReference>
<dbReference type="GO" id="GO:0000902">
    <property type="term" value="P:cell morphogenesis"/>
    <property type="evidence" value="ECO:0007669"/>
    <property type="project" value="InterPro"/>
</dbReference>
<keyword evidence="3 6" id="KW-0067">ATP-binding</keyword>
<dbReference type="PANTHER" id="PTHR42749">
    <property type="entry name" value="CELL SHAPE-DETERMINING PROTEIN MREB"/>
    <property type="match status" value="1"/>
</dbReference>
<feature type="binding site" evidence="6">
    <location>
        <begin position="284"/>
        <end position="287"/>
    </location>
    <ligand>
        <name>ATP</name>
        <dbReference type="ChEBI" id="CHEBI:30616"/>
    </ligand>
</feature>
<reference evidence="7" key="1">
    <citation type="journal article" date="2021" name="PeerJ">
        <title>Extensive microbial diversity within the chicken gut microbiome revealed by metagenomics and culture.</title>
        <authorList>
            <person name="Gilroy R."/>
            <person name="Ravi A."/>
            <person name="Getino M."/>
            <person name="Pursley I."/>
            <person name="Horton D.L."/>
            <person name="Alikhan N.F."/>
            <person name="Baker D."/>
            <person name="Gharbi K."/>
            <person name="Hall N."/>
            <person name="Watson M."/>
            <person name="Adriaenssens E.M."/>
            <person name="Foster-Nyarko E."/>
            <person name="Jarju S."/>
            <person name="Secka A."/>
            <person name="Antonio M."/>
            <person name="Oren A."/>
            <person name="Chaudhuri R.R."/>
            <person name="La Ragione R."/>
            <person name="Hildebrand F."/>
            <person name="Pallen M.J."/>
        </authorList>
    </citation>
    <scope>NUCLEOTIDE SEQUENCE</scope>
    <source>
        <strain evidence="7">14324</strain>
    </source>
</reference>
<comment type="subunit">
    <text evidence="6">Forms polymers.</text>
</comment>
<name>A0A9D2IUI7_9FIRM</name>
<comment type="caution">
    <text evidence="6">Lacks conserved residue(s) required for the propagation of feature annotation.</text>
</comment>
<dbReference type="Proteomes" id="UP000824041">
    <property type="component" value="Unassembled WGS sequence"/>
</dbReference>
<dbReference type="SUPFAM" id="SSF53067">
    <property type="entry name" value="Actin-like ATPase domain"/>
    <property type="match status" value="2"/>
</dbReference>
<dbReference type="AlphaFoldDB" id="A0A9D2IUI7"/>
<comment type="caution">
    <text evidence="7">The sequence shown here is derived from an EMBL/GenBank/DDBJ whole genome shotgun (WGS) entry which is preliminary data.</text>
</comment>
<keyword evidence="2 6" id="KW-0547">Nucleotide-binding</keyword>
<keyword evidence="4 6" id="KW-0133">Cell shape</keyword>
<dbReference type="NCBIfam" id="NF010539">
    <property type="entry name" value="PRK13927.1"/>
    <property type="match status" value="1"/>
</dbReference>
<gene>
    <name evidence="6" type="primary">mreB</name>
    <name evidence="7" type="ORF">IAA21_09110</name>
</gene>
<dbReference type="GO" id="GO:0005524">
    <property type="term" value="F:ATP binding"/>
    <property type="evidence" value="ECO:0007669"/>
    <property type="project" value="UniProtKB-KW"/>
</dbReference>
<sequence length="329" mass="35004">MAASDIGIDLGTRNCLVYSTGKGLVLKESTVVVYDKDTEKIKAIGEEARQMAGHVSSGMEVIRPIRQGVIVDYVVMEKMLKYFISKAIGRRAFRKPRISICVPSGITEIERKAIEESTYQAGAREVFLVEEPIAAAIGAGVDVTKPFGNLIVDIGAGTTDAAVISLAGVVVSGSIKVAGDVFDQAIMNYVRKNHSLFISEDAAEEIKIKIGTAWEEADPRTMEVKGRNVLTGLPKVATLTSEEMRAALKDATGQIVDLVHSILEKTPPELAADIVDRGIVLTGGGALLHGMDLLIEQKTGVSATAVQDAMGVVAVGTGKYAEVMAKMDE</sequence>
<dbReference type="Gene3D" id="3.30.420.40">
    <property type="match status" value="3"/>
</dbReference>
<comment type="subcellular location">
    <subcellularLocation>
        <location evidence="6">Cytoplasm</location>
    </subcellularLocation>
    <text evidence="6">Membrane-associated.</text>
</comment>
<dbReference type="GO" id="GO:0005737">
    <property type="term" value="C:cytoplasm"/>
    <property type="evidence" value="ECO:0007669"/>
    <property type="project" value="UniProtKB-SubCell"/>
</dbReference>
<dbReference type="CDD" id="cd10225">
    <property type="entry name" value="ASKHA_NBD_MreB-like"/>
    <property type="match status" value="1"/>
</dbReference>
<accession>A0A9D2IUI7</accession>
<dbReference type="InterPro" id="IPR004753">
    <property type="entry name" value="MreB"/>
</dbReference>
<keyword evidence="1 6" id="KW-0963">Cytoplasm</keyword>
<evidence type="ECO:0000256" key="4">
    <source>
        <dbReference type="ARBA" id="ARBA00022960"/>
    </source>
</evidence>
<evidence type="ECO:0000256" key="1">
    <source>
        <dbReference type="ARBA" id="ARBA00022490"/>
    </source>
</evidence>
<feature type="binding site" evidence="6">
    <location>
        <begin position="204"/>
        <end position="207"/>
    </location>
    <ligand>
        <name>ATP</name>
        <dbReference type="ChEBI" id="CHEBI:30616"/>
    </ligand>
</feature>
<dbReference type="GO" id="GO:0008360">
    <property type="term" value="P:regulation of cell shape"/>
    <property type="evidence" value="ECO:0007669"/>
    <property type="project" value="UniProtKB-UniRule"/>
</dbReference>
<evidence type="ECO:0000313" key="8">
    <source>
        <dbReference type="Proteomes" id="UP000824041"/>
    </source>
</evidence>